<evidence type="ECO:0000313" key="1">
    <source>
        <dbReference type="EMBL" id="KAJ9678897.1"/>
    </source>
</evidence>
<protein>
    <submittedName>
        <fullName evidence="1">Uncharacterized protein</fullName>
    </submittedName>
</protein>
<reference evidence="1 2" key="1">
    <citation type="journal article" date="2023" name="BMC Biotechnol.">
        <title>Vitis rotundifolia cv Carlos genome sequencing.</title>
        <authorList>
            <person name="Huff M."/>
            <person name="Hulse-Kemp A."/>
            <person name="Scheffler B."/>
            <person name="Youngblood R."/>
            <person name="Simpson S."/>
            <person name="Babiker E."/>
            <person name="Staton M."/>
        </authorList>
    </citation>
    <scope>NUCLEOTIDE SEQUENCE [LARGE SCALE GENOMIC DNA]</scope>
    <source>
        <tissue evidence="1">Leaf</tissue>
    </source>
</reference>
<proteinExistence type="predicted"/>
<gene>
    <name evidence="1" type="ORF">PVL29_020945</name>
</gene>
<name>A0AA38YYL4_VITRO</name>
<evidence type="ECO:0000313" key="2">
    <source>
        <dbReference type="Proteomes" id="UP001168098"/>
    </source>
</evidence>
<dbReference type="Proteomes" id="UP001168098">
    <property type="component" value="Unassembled WGS sequence"/>
</dbReference>
<comment type="caution">
    <text evidence="1">The sequence shown here is derived from an EMBL/GenBank/DDBJ whole genome shotgun (WGS) entry which is preliminary data.</text>
</comment>
<sequence>MATLLVTFSPGNAAAAHGLHGAVATAMPCPLLVSVPRMDPSSQWYFGTVIDIGRVNIVSNYGMPDSADAYPHGVQKIFEVNIKELPEQILIPLCACHRNGKWPAPPSPWVAFERFKRP</sequence>
<accession>A0AA38YYL4</accession>
<organism evidence="1 2">
    <name type="scientific">Vitis rotundifolia</name>
    <name type="common">Muscadine grape</name>
    <dbReference type="NCBI Taxonomy" id="103349"/>
    <lineage>
        <taxon>Eukaryota</taxon>
        <taxon>Viridiplantae</taxon>
        <taxon>Streptophyta</taxon>
        <taxon>Embryophyta</taxon>
        <taxon>Tracheophyta</taxon>
        <taxon>Spermatophyta</taxon>
        <taxon>Magnoliopsida</taxon>
        <taxon>eudicotyledons</taxon>
        <taxon>Gunneridae</taxon>
        <taxon>Pentapetalae</taxon>
        <taxon>rosids</taxon>
        <taxon>Vitales</taxon>
        <taxon>Vitaceae</taxon>
        <taxon>Viteae</taxon>
        <taxon>Vitis</taxon>
    </lineage>
</organism>
<dbReference type="EMBL" id="JARBHA010000016">
    <property type="protein sequence ID" value="KAJ9678897.1"/>
    <property type="molecule type" value="Genomic_DNA"/>
</dbReference>
<dbReference type="AlphaFoldDB" id="A0AA38YYL4"/>
<keyword evidence="2" id="KW-1185">Reference proteome</keyword>